<accession>A0ABS9G9B0</accession>
<keyword evidence="2" id="KW-1185">Reference proteome</keyword>
<reference evidence="1 2" key="1">
    <citation type="submission" date="2019-11" db="EMBL/GenBank/DDBJ databases">
        <title>Epiphytic Pseudomonas syringae from cherry orchards.</title>
        <authorList>
            <person name="Hulin M.T."/>
        </authorList>
    </citation>
    <scope>NUCLEOTIDE SEQUENCE [LARGE SCALE GENOMIC DNA]</scope>
    <source>
        <strain evidence="1 2">PA-5-11C</strain>
    </source>
</reference>
<name>A0ABS9G9B0_9PSED</name>
<dbReference type="RefSeq" id="WP_236298057.1">
    <property type="nucleotide sequence ID" value="NZ_WKCH01000016.1"/>
</dbReference>
<evidence type="ECO:0000313" key="1">
    <source>
        <dbReference type="EMBL" id="MCF5320010.1"/>
    </source>
</evidence>
<sequence length="107" mass="12026">MDQKLIDDIISTTVGGAAGGAVAGLALYGVQQAHVWLIDKRDTKRVLDWMKGNAGERVNWPFRTTRVIASHNNLTEDRVRYVCSHCPEIYMSRGLNEDLWTLKLPAE</sequence>
<proteinExistence type="predicted"/>
<dbReference type="Proteomes" id="UP000814078">
    <property type="component" value="Unassembled WGS sequence"/>
</dbReference>
<organism evidence="1 2">
    <name type="scientific">Pseudomonas simiae</name>
    <dbReference type="NCBI Taxonomy" id="321846"/>
    <lineage>
        <taxon>Bacteria</taxon>
        <taxon>Pseudomonadati</taxon>
        <taxon>Pseudomonadota</taxon>
        <taxon>Gammaproteobacteria</taxon>
        <taxon>Pseudomonadales</taxon>
        <taxon>Pseudomonadaceae</taxon>
        <taxon>Pseudomonas</taxon>
    </lineage>
</organism>
<comment type="caution">
    <text evidence="1">The sequence shown here is derived from an EMBL/GenBank/DDBJ whole genome shotgun (WGS) entry which is preliminary data.</text>
</comment>
<evidence type="ECO:0000313" key="2">
    <source>
        <dbReference type="Proteomes" id="UP000814078"/>
    </source>
</evidence>
<dbReference type="EMBL" id="WKCM01000028">
    <property type="protein sequence ID" value="MCF5320010.1"/>
    <property type="molecule type" value="Genomic_DNA"/>
</dbReference>
<gene>
    <name evidence="1" type="ORF">GIW13_17130</name>
</gene>
<protein>
    <submittedName>
        <fullName evidence="1">Uncharacterized protein</fullName>
    </submittedName>
</protein>